<reference evidence="2 3" key="2">
    <citation type="journal article" date="2018" name="New Phytol.">
        <title>High intraspecific genome diversity in the model arbuscular mycorrhizal symbiont Rhizophagus irregularis.</title>
        <authorList>
            <person name="Chen E.C.H."/>
            <person name="Morin E."/>
            <person name="Beaudet D."/>
            <person name="Noel J."/>
            <person name="Yildirir G."/>
            <person name="Ndikumana S."/>
            <person name="Charron P."/>
            <person name="St-Onge C."/>
            <person name="Giorgi J."/>
            <person name="Kruger M."/>
            <person name="Marton T."/>
            <person name="Ropars J."/>
            <person name="Grigoriev I.V."/>
            <person name="Hainaut M."/>
            <person name="Henrissat B."/>
            <person name="Roux C."/>
            <person name="Martin F."/>
            <person name="Corradi N."/>
        </authorList>
    </citation>
    <scope>NUCLEOTIDE SEQUENCE [LARGE SCALE GENOMIC DNA]</scope>
    <source>
        <strain evidence="2 3">DAOM 197198</strain>
    </source>
</reference>
<dbReference type="Proteomes" id="UP000018888">
    <property type="component" value="Unassembled WGS sequence"/>
</dbReference>
<feature type="compositionally biased region" description="Basic and acidic residues" evidence="1">
    <location>
        <begin position="49"/>
        <end position="62"/>
    </location>
</feature>
<keyword evidence="3" id="KW-1185">Reference proteome</keyword>
<reference evidence="2 3" key="1">
    <citation type="journal article" date="2013" name="Proc. Natl. Acad. Sci. U.S.A.">
        <title>Genome of an arbuscular mycorrhizal fungus provides insight into the oldest plant symbiosis.</title>
        <authorList>
            <person name="Tisserant E."/>
            <person name="Malbreil M."/>
            <person name="Kuo A."/>
            <person name="Kohler A."/>
            <person name="Symeonidi A."/>
            <person name="Balestrini R."/>
            <person name="Charron P."/>
            <person name="Duensing N."/>
            <person name="Frei Dit Frey N."/>
            <person name="Gianinazzi-Pearson V."/>
            <person name="Gilbert L.B."/>
            <person name="Handa Y."/>
            <person name="Herr J.R."/>
            <person name="Hijri M."/>
            <person name="Koul R."/>
            <person name="Kawaguchi M."/>
            <person name="Krajinski F."/>
            <person name="Lammers P.J."/>
            <person name="Masclaux F.G."/>
            <person name="Murat C."/>
            <person name="Morin E."/>
            <person name="Ndikumana S."/>
            <person name="Pagni M."/>
            <person name="Petitpierre D."/>
            <person name="Requena N."/>
            <person name="Rosikiewicz P."/>
            <person name="Riley R."/>
            <person name="Saito K."/>
            <person name="San Clemente H."/>
            <person name="Shapiro H."/>
            <person name="van Tuinen D."/>
            <person name="Becard G."/>
            <person name="Bonfante P."/>
            <person name="Paszkowski U."/>
            <person name="Shachar-Hill Y.Y."/>
            <person name="Tuskan G.A."/>
            <person name="Young P.W."/>
            <person name="Sanders I.R."/>
            <person name="Henrissat B."/>
            <person name="Rensing S.A."/>
            <person name="Grigoriev I.V."/>
            <person name="Corradi N."/>
            <person name="Roux C."/>
            <person name="Martin F."/>
        </authorList>
    </citation>
    <scope>NUCLEOTIDE SEQUENCE [LARGE SCALE GENOMIC DNA]</scope>
    <source>
        <strain evidence="2 3">DAOM 197198</strain>
    </source>
</reference>
<sequence>MFLRSDVSPKSSYHYHASQKKYYPKSKEKQTITVDEDDVVGTSSRKKKDPVVEDYEHTHDDDQQTMVPASKTNKHQTATPVPKTAVKHESQFNESAINIGCEPLAPITNINDKIHKGTLDEKIESYVKVNKIRNDGSNETSKSYFRLSLNTTPCSNHPNNTYSFSRTFANTFNIISPNFNSSTLASGVSQMPKQKDMVKANRDFLKELKCLFLRVQEKRFQGFANRNFSDFQNKFLDSVEEAIEIFKEKRLRVNKDTTACSLDENEIISFVNENLTLNILQSWLSMTNMTKLRDQNSLHVLQRFVQGSLIVNYD</sequence>
<feature type="compositionally biased region" description="Polar residues" evidence="1">
    <location>
        <begin position="64"/>
        <end position="79"/>
    </location>
</feature>
<accession>A0A2P4PBV1</accession>
<evidence type="ECO:0000313" key="3">
    <source>
        <dbReference type="Proteomes" id="UP000018888"/>
    </source>
</evidence>
<protein>
    <submittedName>
        <fullName evidence="2">Uncharacterized protein</fullName>
    </submittedName>
</protein>
<dbReference type="AlphaFoldDB" id="A0A2P4PBV1"/>
<gene>
    <name evidence="2" type="ORF">GLOIN_2v1784789</name>
</gene>
<organism evidence="2 3">
    <name type="scientific">Rhizophagus irregularis (strain DAOM 181602 / DAOM 197198 / MUCL 43194)</name>
    <name type="common">Arbuscular mycorrhizal fungus</name>
    <name type="synonym">Glomus intraradices</name>
    <dbReference type="NCBI Taxonomy" id="747089"/>
    <lineage>
        <taxon>Eukaryota</taxon>
        <taxon>Fungi</taxon>
        <taxon>Fungi incertae sedis</taxon>
        <taxon>Mucoromycota</taxon>
        <taxon>Glomeromycotina</taxon>
        <taxon>Glomeromycetes</taxon>
        <taxon>Glomerales</taxon>
        <taxon>Glomeraceae</taxon>
        <taxon>Rhizophagus</taxon>
    </lineage>
</organism>
<evidence type="ECO:0000256" key="1">
    <source>
        <dbReference type="SAM" id="MobiDB-lite"/>
    </source>
</evidence>
<evidence type="ECO:0000313" key="2">
    <source>
        <dbReference type="EMBL" id="POG62837.1"/>
    </source>
</evidence>
<comment type="caution">
    <text evidence="2">The sequence shown here is derived from an EMBL/GenBank/DDBJ whole genome shotgun (WGS) entry which is preliminary data.</text>
</comment>
<feature type="region of interest" description="Disordered" evidence="1">
    <location>
        <begin position="1"/>
        <end position="82"/>
    </location>
</feature>
<name>A0A2P4PBV1_RHIID</name>
<dbReference type="EMBL" id="AUPC02000286">
    <property type="protein sequence ID" value="POG62837.1"/>
    <property type="molecule type" value="Genomic_DNA"/>
</dbReference>
<proteinExistence type="predicted"/>